<feature type="domain" description="Sulfatase-modifying factor enzyme-like" evidence="2">
    <location>
        <begin position="44"/>
        <end position="263"/>
    </location>
</feature>
<dbReference type="Gene3D" id="3.90.1580.10">
    <property type="entry name" value="paralog of FGE (formylglycine-generating enzyme)"/>
    <property type="match status" value="1"/>
</dbReference>
<organism evidence="3 4">
    <name type="scientific">Candidatus Defluviibacterium haderslevense</name>
    <dbReference type="NCBI Taxonomy" id="2981993"/>
    <lineage>
        <taxon>Bacteria</taxon>
        <taxon>Pseudomonadati</taxon>
        <taxon>Bacteroidota</taxon>
        <taxon>Saprospiria</taxon>
        <taxon>Saprospirales</taxon>
        <taxon>Saprospiraceae</taxon>
        <taxon>Candidatus Defluviibacterium</taxon>
    </lineage>
</organism>
<proteinExistence type="predicted"/>
<dbReference type="Pfam" id="PF03781">
    <property type="entry name" value="FGE-sulfatase"/>
    <property type="match status" value="1"/>
</dbReference>
<keyword evidence="1" id="KW-0732">Signal</keyword>
<feature type="chain" id="PRO_5038409948" evidence="1">
    <location>
        <begin position="24"/>
        <end position="273"/>
    </location>
</feature>
<evidence type="ECO:0000313" key="3">
    <source>
        <dbReference type="EMBL" id="MBK9718378.1"/>
    </source>
</evidence>
<name>A0A9D7XI71_9BACT</name>
<dbReference type="AlphaFoldDB" id="A0A9D7XI71"/>
<dbReference type="EMBL" id="JADKFW010000010">
    <property type="protein sequence ID" value="MBK9718378.1"/>
    <property type="molecule type" value="Genomic_DNA"/>
</dbReference>
<dbReference type="InterPro" id="IPR042095">
    <property type="entry name" value="SUMF_sf"/>
</dbReference>
<gene>
    <name evidence="3" type="ORF">IPO85_12890</name>
</gene>
<evidence type="ECO:0000259" key="2">
    <source>
        <dbReference type="Pfam" id="PF03781"/>
    </source>
</evidence>
<accession>A0A9D7XI71</accession>
<dbReference type="InterPro" id="IPR016187">
    <property type="entry name" value="CTDL_fold"/>
</dbReference>
<evidence type="ECO:0000256" key="1">
    <source>
        <dbReference type="SAM" id="SignalP"/>
    </source>
</evidence>
<dbReference type="SUPFAM" id="SSF56436">
    <property type="entry name" value="C-type lectin-like"/>
    <property type="match status" value="1"/>
</dbReference>
<dbReference type="InterPro" id="IPR005532">
    <property type="entry name" value="SUMF_dom"/>
</dbReference>
<evidence type="ECO:0000313" key="4">
    <source>
        <dbReference type="Proteomes" id="UP000808349"/>
    </source>
</evidence>
<comment type="caution">
    <text evidence="3">The sequence shown here is derived from an EMBL/GenBank/DDBJ whole genome shotgun (WGS) entry which is preliminary data.</text>
</comment>
<dbReference type="Proteomes" id="UP000808349">
    <property type="component" value="Unassembled WGS sequence"/>
</dbReference>
<protein>
    <submittedName>
        <fullName evidence="3">SUMF1/EgtB/PvdO family nonheme iron enzyme</fullName>
    </submittedName>
</protein>
<feature type="signal peptide" evidence="1">
    <location>
        <begin position="1"/>
        <end position="23"/>
    </location>
</feature>
<sequence length="273" mass="32477">MRFKIFFLIISIGLLFFSFNAFSQTHTSEINNFVLNVPPNVIYIRDNFYCGQTEISNINYREYVYWMGKFYGKNSLKYLSSLPDMRIWNGFPHCFLILSEQYFVYPKYDDCPVVGISQQQAKEYCKWLSDRYFESLLIQEGIISMKPNQSKDSFFSIESYLSGTYHNIIPSKDIIYYPSFRLPNLTERFDILTFSKQCALKNSSRNKSYSIKKHKWTPNDIQSDITPCYTNEIPFVVISKKVKYRNKNAIYNLRGNVGEWLNEYNLSCWWRLD</sequence>
<reference evidence="3 4" key="1">
    <citation type="submission" date="2020-10" db="EMBL/GenBank/DDBJ databases">
        <title>Connecting structure to function with the recovery of over 1000 high-quality activated sludge metagenome-assembled genomes encoding full-length rRNA genes using long-read sequencing.</title>
        <authorList>
            <person name="Singleton C.M."/>
            <person name="Petriglieri F."/>
            <person name="Kristensen J.M."/>
            <person name="Kirkegaard R.H."/>
            <person name="Michaelsen T.Y."/>
            <person name="Andersen M.H."/>
            <person name="Karst S.M."/>
            <person name="Dueholm M.S."/>
            <person name="Nielsen P.H."/>
            <person name="Albertsen M."/>
        </authorList>
    </citation>
    <scope>NUCLEOTIDE SEQUENCE [LARGE SCALE GENOMIC DNA]</scope>
    <source>
        <strain evidence="3">Ribe_18-Q3-R11-54_BAT3C.373</strain>
    </source>
</reference>